<dbReference type="Proteomes" id="UP001605036">
    <property type="component" value="Unassembled WGS sequence"/>
</dbReference>
<keyword evidence="7" id="KW-1185">Reference proteome</keyword>
<keyword evidence="2 5" id="KW-0812">Transmembrane</keyword>
<evidence type="ECO:0000256" key="5">
    <source>
        <dbReference type="SAM" id="Phobius"/>
    </source>
</evidence>
<evidence type="ECO:0000256" key="4">
    <source>
        <dbReference type="ARBA" id="ARBA00023136"/>
    </source>
</evidence>
<name>A0ABD1YE72_9MARC</name>
<dbReference type="PANTHER" id="PTHR34292">
    <property type="entry name" value="OUTER SPORE WALL PROTEIN LDS1"/>
    <property type="match status" value="1"/>
</dbReference>
<dbReference type="Pfam" id="PF07264">
    <property type="entry name" value="EI24"/>
    <property type="match status" value="1"/>
</dbReference>
<protein>
    <submittedName>
        <fullName evidence="6">Uncharacterized protein</fullName>
    </submittedName>
</protein>
<evidence type="ECO:0000313" key="7">
    <source>
        <dbReference type="Proteomes" id="UP001605036"/>
    </source>
</evidence>
<dbReference type="PANTHER" id="PTHR34292:SF2">
    <property type="entry name" value="OUTER SPORE WALL PROTEIN LDS1"/>
    <property type="match status" value="1"/>
</dbReference>
<dbReference type="InterPro" id="IPR052786">
    <property type="entry name" value="Spore_wall_assembly"/>
</dbReference>
<keyword evidence="4 5" id="KW-0472">Membrane</keyword>
<gene>
    <name evidence="6" type="ORF">R1flu_013511</name>
</gene>
<feature type="transmembrane region" description="Helical" evidence="5">
    <location>
        <begin position="164"/>
        <end position="186"/>
    </location>
</feature>
<evidence type="ECO:0000256" key="2">
    <source>
        <dbReference type="ARBA" id="ARBA00022692"/>
    </source>
</evidence>
<feature type="transmembrane region" description="Helical" evidence="5">
    <location>
        <begin position="27"/>
        <end position="47"/>
    </location>
</feature>
<comment type="subcellular location">
    <subcellularLocation>
        <location evidence="1">Membrane</location>
        <topology evidence="1">Multi-pass membrane protein</topology>
    </subcellularLocation>
</comment>
<proteinExistence type="predicted"/>
<dbReference type="AlphaFoldDB" id="A0ABD1YE72"/>
<dbReference type="EMBL" id="JBHFFA010000004">
    <property type="protein sequence ID" value="KAL2628825.1"/>
    <property type="molecule type" value="Genomic_DNA"/>
</dbReference>
<evidence type="ECO:0000256" key="1">
    <source>
        <dbReference type="ARBA" id="ARBA00004141"/>
    </source>
</evidence>
<evidence type="ECO:0000313" key="6">
    <source>
        <dbReference type="EMBL" id="KAL2628825.1"/>
    </source>
</evidence>
<dbReference type="InterPro" id="IPR059112">
    <property type="entry name" value="CysZ/EI24"/>
</dbReference>
<organism evidence="6 7">
    <name type="scientific">Riccia fluitans</name>
    <dbReference type="NCBI Taxonomy" id="41844"/>
    <lineage>
        <taxon>Eukaryota</taxon>
        <taxon>Viridiplantae</taxon>
        <taxon>Streptophyta</taxon>
        <taxon>Embryophyta</taxon>
        <taxon>Marchantiophyta</taxon>
        <taxon>Marchantiopsida</taxon>
        <taxon>Marchantiidae</taxon>
        <taxon>Marchantiales</taxon>
        <taxon>Ricciaceae</taxon>
        <taxon>Riccia</taxon>
    </lineage>
</organism>
<evidence type="ECO:0000256" key="3">
    <source>
        <dbReference type="ARBA" id="ARBA00022989"/>
    </source>
</evidence>
<comment type="caution">
    <text evidence="6">The sequence shown here is derived from an EMBL/GenBank/DDBJ whole genome shotgun (WGS) entry which is preliminary data.</text>
</comment>
<sequence>MRVPVWSYPIKGFYFFFRHGHRLMQHVIRFVIEVIAATVGILFLLFYGTFVSQRDFLDRFLPDWLGVPGTIALIILETAIAVVLLFQYRLEVAQHNLFISVLAIRDVRVEPVTPDEREWLQERLIPQLVGVPAHAPMKKISKKKKNQKYLSSVLTEGQHPIMRYILTLPLNFIPVAGSALFCWLNSFPTAVGLHEHYYSELKGLTPEEFSAVVHAKKPQYQHFGVVASAFSLVPGLDVILILTNAVGAALWAADMEKTQGTIKSKWALEKFDKGGRSYGTFRPSSSGESSHC</sequence>
<reference evidence="6 7" key="1">
    <citation type="submission" date="2024-09" db="EMBL/GenBank/DDBJ databases">
        <title>Chromosome-scale assembly of Riccia fluitans.</title>
        <authorList>
            <person name="Paukszto L."/>
            <person name="Sawicki J."/>
            <person name="Karawczyk K."/>
            <person name="Piernik-Szablinska J."/>
            <person name="Szczecinska M."/>
            <person name="Mazdziarz M."/>
        </authorList>
    </citation>
    <scope>NUCLEOTIDE SEQUENCE [LARGE SCALE GENOMIC DNA]</scope>
    <source>
        <strain evidence="6">Rf_01</strain>
        <tissue evidence="6">Aerial parts of the thallus</tissue>
    </source>
</reference>
<feature type="transmembrane region" description="Helical" evidence="5">
    <location>
        <begin position="232"/>
        <end position="253"/>
    </location>
</feature>
<accession>A0ABD1YE72</accession>
<feature type="transmembrane region" description="Helical" evidence="5">
    <location>
        <begin position="67"/>
        <end position="86"/>
    </location>
</feature>
<keyword evidence="3 5" id="KW-1133">Transmembrane helix</keyword>